<name>A0AAV9VBT4_9PEZI</name>
<organism evidence="2 3">
    <name type="scientific">Orbilia brochopaga</name>
    <dbReference type="NCBI Taxonomy" id="3140254"/>
    <lineage>
        <taxon>Eukaryota</taxon>
        <taxon>Fungi</taxon>
        <taxon>Dikarya</taxon>
        <taxon>Ascomycota</taxon>
        <taxon>Pezizomycotina</taxon>
        <taxon>Orbiliomycetes</taxon>
        <taxon>Orbiliales</taxon>
        <taxon>Orbiliaceae</taxon>
        <taxon>Orbilia</taxon>
    </lineage>
</organism>
<accession>A0AAV9VBT4</accession>
<keyword evidence="3" id="KW-1185">Reference proteome</keyword>
<dbReference type="PANTHER" id="PTHR36578:SF1">
    <property type="entry name" value="APPLE DOMAIN-CONTAINING PROTEIN"/>
    <property type="match status" value="1"/>
</dbReference>
<reference evidence="2 3" key="1">
    <citation type="submission" date="2019-10" db="EMBL/GenBank/DDBJ databases">
        <authorList>
            <person name="Palmer J.M."/>
        </authorList>
    </citation>
    <scope>NUCLEOTIDE SEQUENCE [LARGE SCALE GENOMIC DNA]</scope>
    <source>
        <strain evidence="2 3">TWF696</strain>
    </source>
</reference>
<dbReference type="AlphaFoldDB" id="A0AAV9VBT4"/>
<feature type="signal peptide" evidence="1">
    <location>
        <begin position="1"/>
        <end position="22"/>
    </location>
</feature>
<gene>
    <name evidence="2" type="ORF">TWF696_000194</name>
</gene>
<evidence type="ECO:0000313" key="3">
    <source>
        <dbReference type="Proteomes" id="UP001375240"/>
    </source>
</evidence>
<evidence type="ECO:0008006" key="4">
    <source>
        <dbReference type="Google" id="ProtNLM"/>
    </source>
</evidence>
<dbReference type="Proteomes" id="UP001375240">
    <property type="component" value="Unassembled WGS sequence"/>
</dbReference>
<dbReference type="PANTHER" id="PTHR36578">
    <property type="entry name" value="CHROMOSOME 15, WHOLE GENOME SHOTGUN SEQUENCE"/>
    <property type="match status" value="1"/>
</dbReference>
<feature type="chain" id="PRO_5043609027" description="Apple domain-containing protein" evidence="1">
    <location>
        <begin position="23"/>
        <end position="284"/>
    </location>
</feature>
<sequence length="284" mass="30741">MRISYISACAAASTALFDLVLAIPTAKDSTAKRGIMIKRAARNDLTTNFIPVFKDLTTAVPVDTGLISSDTHDTYDPVACATVCLGLVDPECVFFNIFVLATPESDPASVNTCQYYSQVFGIADATVADDGTPEHTISQSSGYRKIPDSTEFTEESFNDASIAAPASDNDPYMGCTKSTGTTEITKDDCIAKCVAKTQDNSKNHVSADNTYRPCNFVNVYQNLLDGEPDGWSCCYYTQSYGVEYATNKESWDTSDPKRHKTKANSYGYSLEPQLGADGVVTLTN</sequence>
<proteinExistence type="predicted"/>
<dbReference type="EMBL" id="JAVHNQ010000001">
    <property type="protein sequence ID" value="KAK6359023.1"/>
    <property type="molecule type" value="Genomic_DNA"/>
</dbReference>
<keyword evidence="1" id="KW-0732">Signal</keyword>
<protein>
    <recommendedName>
        <fullName evidence="4">Apple domain-containing protein</fullName>
    </recommendedName>
</protein>
<comment type="caution">
    <text evidence="2">The sequence shown here is derived from an EMBL/GenBank/DDBJ whole genome shotgun (WGS) entry which is preliminary data.</text>
</comment>
<evidence type="ECO:0000313" key="2">
    <source>
        <dbReference type="EMBL" id="KAK6359023.1"/>
    </source>
</evidence>
<evidence type="ECO:0000256" key="1">
    <source>
        <dbReference type="SAM" id="SignalP"/>
    </source>
</evidence>